<gene>
    <name evidence="3" type="ORF">FYJ29_06065</name>
</gene>
<comment type="caution">
    <text evidence="3">The sequence shown here is derived from an EMBL/GenBank/DDBJ whole genome shotgun (WGS) entry which is preliminary data.</text>
</comment>
<dbReference type="Pfam" id="PF07859">
    <property type="entry name" value="Abhydrolase_3"/>
    <property type="match status" value="1"/>
</dbReference>
<dbReference type="PANTHER" id="PTHR48081">
    <property type="entry name" value="AB HYDROLASE SUPERFAMILY PROTEIN C4A8.06C"/>
    <property type="match status" value="1"/>
</dbReference>
<dbReference type="SUPFAM" id="SSF53474">
    <property type="entry name" value="alpha/beta-Hydrolases"/>
    <property type="match status" value="1"/>
</dbReference>
<accession>A0A6L5XCI2</accession>
<evidence type="ECO:0000313" key="4">
    <source>
        <dbReference type="Proteomes" id="UP000483362"/>
    </source>
</evidence>
<reference evidence="3 4" key="1">
    <citation type="submission" date="2019-08" db="EMBL/GenBank/DDBJ databases">
        <title>In-depth cultivation of the pig gut microbiome towards novel bacterial diversity and tailored functional studies.</title>
        <authorList>
            <person name="Wylensek D."/>
            <person name="Hitch T.C.A."/>
            <person name="Clavel T."/>
        </authorList>
    </citation>
    <scope>NUCLEOTIDE SEQUENCE [LARGE SCALE GENOMIC DNA]</scope>
    <source>
        <strain evidence="3 4">Oil-RF-744-WCA-WT-10</strain>
    </source>
</reference>
<dbReference type="InterPro" id="IPR029058">
    <property type="entry name" value="AB_hydrolase_fold"/>
</dbReference>
<evidence type="ECO:0000259" key="2">
    <source>
        <dbReference type="Pfam" id="PF07859"/>
    </source>
</evidence>
<dbReference type="AlphaFoldDB" id="A0A6L5XCI2"/>
<name>A0A6L5XCI2_9BACT</name>
<proteinExistence type="predicted"/>
<dbReference type="InterPro" id="IPR013094">
    <property type="entry name" value="AB_hydrolase_3"/>
</dbReference>
<dbReference type="EMBL" id="VULT01000007">
    <property type="protein sequence ID" value="MSS17327.1"/>
    <property type="molecule type" value="Genomic_DNA"/>
</dbReference>
<dbReference type="InterPro" id="IPR050300">
    <property type="entry name" value="GDXG_lipolytic_enzyme"/>
</dbReference>
<sequence>MVLAAPGARGQIVPSAELQHTMLVEQDSFLARMKPGLQHMQMLAVRAAMRGDDTALERTRESRNQPPVLPQGVEAVYVRPDLCLFMPSRPSARKRPLLLYLHGGGWCFGSINSCARFCAALALEGDCCVAALNYRLAPAHRFPAPLHDCQQALAYLKQHAAQWGCDSSLVSVGGDSAGGNLALATAMTVPGVCKVIPIYPVTKLYTVPSASWRQYATGYGNDAELLEAFNEAYAGREARNPLASVGLASDSALQALPPVLIISAGHDILFDQTAELARRLERLHHPLSYHVYPTATHLFITVPGQPAAFNEAVATVAGFLNGAM</sequence>
<keyword evidence="1 3" id="KW-0378">Hydrolase</keyword>
<evidence type="ECO:0000313" key="3">
    <source>
        <dbReference type="EMBL" id="MSS17327.1"/>
    </source>
</evidence>
<feature type="domain" description="Alpha/beta hydrolase fold-3" evidence="2">
    <location>
        <begin position="98"/>
        <end position="300"/>
    </location>
</feature>
<dbReference type="PANTHER" id="PTHR48081:SF8">
    <property type="entry name" value="ALPHA_BETA HYDROLASE FOLD-3 DOMAIN-CONTAINING PROTEIN-RELATED"/>
    <property type="match status" value="1"/>
</dbReference>
<protein>
    <submittedName>
        <fullName evidence="3">Alpha/beta hydrolase</fullName>
    </submittedName>
</protein>
<dbReference type="Proteomes" id="UP000483362">
    <property type="component" value="Unassembled WGS sequence"/>
</dbReference>
<organism evidence="3 4">
    <name type="scientific">Sodaliphilus pleomorphus</name>
    <dbReference type="NCBI Taxonomy" id="2606626"/>
    <lineage>
        <taxon>Bacteria</taxon>
        <taxon>Pseudomonadati</taxon>
        <taxon>Bacteroidota</taxon>
        <taxon>Bacteroidia</taxon>
        <taxon>Bacteroidales</taxon>
        <taxon>Muribaculaceae</taxon>
        <taxon>Sodaliphilus</taxon>
    </lineage>
</organism>
<keyword evidence="4" id="KW-1185">Reference proteome</keyword>
<dbReference type="Gene3D" id="3.40.50.1820">
    <property type="entry name" value="alpha/beta hydrolase"/>
    <property type="match status" value="1"/>
</dbReference>
<dbReference type="GO" id="GO:0016787">
    <property type="term" value="F:hydrolase activity"/>
    <property type="evidence" value="ECO:0007669"/>
    <property type="project" value="UniProtKB-KW"/>
</dbReference>
<evidence type="ECO:0000256" key="1">
    <source>
        <dbReference type="ARBA" id="ARBA00022801"/>
    </source>
</evidence>